<evidence type="ECO:0000313" key="1">
    <source>
        <dbReference type="EMBL" id="AGG09414.1"/>
    </source>
</evidence>
<protein>
    <submittedName>
        <fullName evidence="1">Uncharacterized protein</fullName>
    </submittedName>
</protein>
<reference evidence="1" key="1">
    <citation type="journal article" date="2013" name="Nature">
        <title>A bacteriophage encodes its own CRISPR/Cas adaptive response to evade host innate immunity.</title>
        <authorList>
            <person name="Seed K.D."/>
            <person name="Lazinski D.W."/>
            <person name="Calderwood S.B."/>
            <person name="Camilli A."/>
        </authorList>
    </citation>
    <scope>NUCLEOTIDE SEQUENCE</scope>
    <source>
        <strain evidence="1">KS393</strain>
    </source>
</reference>
<accession>M1R9I8</accession>
<name>M1R9I8_VIBCE</name>
<organism evidence="1">
    <name type="scientific">Vibrio cholerae serotype O1 biovar El Tor</name>
    <dbReference type="NCBI Taxonomy" id="686"/>
    <lineage>
        <taxon>Bacteria</taxon>
        <taxon>Pseudomonadati</taxon>
        <taxon>Pseudomonadota</taxon>
        <taxon>Gammaproteobacteria</taxon>
        <taxon>Vibrionales</taxon>
        <taxon>Vibrionaceae</taxon>
        <taxon>Vibrio</taxon>
    </lineage>
</organism>
<dbReference type="EMBL" id="KC152960">
    <property type="protein sequence ID" value="AGG09414.1"/>
    <property type="molecule type" value="Genomic_DNA"/>
</dbReference>
<proteinExistence type="predicted"/>
<dbReference type="RefSeq" id="WP_223225484.1">
    <property type="nucleotide sequence ID" value="NZ_SIUG01000028.1"/>
</dbReference>
<dbReference type="AlphaFoldDB" id="M1R9I8"/>
<sequence>MIKLKSDKLEIVKGELSIGDVRWLFEDKDALEHVYSNLNREDKQRVDESPLSLPTLADAYLKHCLQTVAESPRLPTRSEWNLANKRAAALKLAENNPTRIQMLNEIEEAERKQNNISNPNAHSGIKRNFLKWLEDNARTLSPFDQWINSVAAYANMSPAQCLQLPYKAFITLSNSYTIEQEQKHVMQQEREKQDALRHN</sequence>